<feature type="chain" id="PRO_5009312622" evidence="1">
    <location>
        <begin position="24"/>
        <end position="79"/>
    </location>
</feature>
<evidence type="ECO:0000313" key="3">
    <source>
        <dbReference type="WBParaSite" id="L893_g19738.t1"/>
    </source>
</evidence>
<evidence type="ECO:0000313" key="2">
    <source>
        <dbReference type="Proteomes" id="UP000095287"/>
    </source>
</evidence>
<keyword evidence="2" id="KW-1185">Reference proteome</keyword>
<reference evidence="3" key="1">
    <citation type="submission" date="2016-11" db="UniProtKB">
        <authorList>
            <consortium name="WormBaseParasite"/>
        </authorList>
    </citation>
    <scope>IDENTIFICATION</scope>
</reference>
<name>A0A1I7YU39_9BILA</name>
<dbReference type="AlphaFoldDB" id="A0A1I7YU39"/>
<keyword evidence="1" id="KW-0732">Signal</keyword>
<protein>
    <submittedName>
        <fullName evidence="3">Conotoxin</fullName>
    </submittedName>
</protein>
<dbReference type="WBParaSite" id="L893_g19738.t1">
    <property type="protein sequence ID" value="L893_g19738.t1"/>
    <property type="gene ID" value="L893_g19738"/>
</dbReference>
<feature type="signal peptide" evidence="1">
    <location>
        <begin position="1"/>
        <end position="23"/>
    </location>
</feature>
<accession>A0A1I7YU39</accession>
<proteinExistence type="predicted"/>
<evidence type="ECO:0000256" key="1">
    <source>
        <dbReference type="SAM" id="SignalP"/>
    </source>
</evidence>
<organism evidence="2 3">
    <name type="scientific">Steinernema glaseri</name>
    <dbReference type="NCBI Taxonomy" id="37863"/>
    <lineage>
        <taxon>Eukaryota</taxon>
        <taxon>Metazoa</taxon>
        <taxon>Ecdysozoa</taxon>
        <taxon>Nematoda</taxon>
        <taxon>Chromadorea</taxon>
        <taxon>Rhabditida</taxon>
        <taxon>Tylenchina</taxon>
        <taxon>Panagrolaimomorpha</taxon>
        <taxon>Strongyloidoidea</taxon>
        <taxon>Steinernematidae</taxon>
        <taxon>Steinernema</taxon>
    </lineage>
</organism>
<dbReference type="Proteomes" id="UP000095287">
    <property type="component" value="Unplaced"/>
</dbReference>
<sequence length="79" mass="8274">MPSKTTLFSLLCIFAVLVAVGQCHPGASVLPHSGAMEQYCCTGHFACMTYCQQKGCKNANCGSSDRCIGACNCSNCRSG</sequence>